<name>A0A0W8FQX4_9ZZZZ</name>
<dbReference type="Gene3D" id="3.30.70.20">
    <property type="match status" value="1"/>
</dbReference>
<protein>
    <submittedName>
        <fullName evidence="2">Ferredoxin</fullName>
    </submittedName>
</protein>
<feature type="domain" description="4Fe-4S ferredoxin-type" evidence="1">
    <location>
        <begin position="320"/>
        <end position="349"/>
    </location>
</feature>
<dbReference type="AlphaFoldDB" id="A0A0W8FQX4"/>
<comment type="caution">
    <text evidence="2">The sequence shown here is derived from an EMBL/GenBank/DDBJ whole genome shotgun (WGS) entry which is preliminary data.</text>
</comment>
<dbReference type="InterPro" id="IPR017900">
    <property type="entry name" value="4Fe4S_Fe_S_CS"/>
</dbReference>
<evidence type="ECO:0000313" key="2">
    <source>
        <dbReference type="EMBL" id="KUG23172.1"/>
    </source>
</evidence>
<feature type="domain" description="4Fe-4S ferredoxin-type" evidence="1">
    <location>
        <begin position="291"/>
        <end position="319"/>
    </location>
</feature>
<evidence type="ECO:0000259" key="1">
    <source>
        <dbReference type="PROSITE" id="PS51379"/>
    </source>
</evidence>
<accession>A0A0W8FQX4</accession>
<gene>
    <name evidence="2" type="ORF">ASZ90_007044</name>
</gene>
<dbReference type="Pfam" id="PF12838">
    <property type="entry name" value="Fer4_7"/>
    <property type="match status" value="1"/>
</dbReference>
<dbReference type="PROSITE" id="PS00198">
    <property type="entry name" value="4FE4S_FER_1"/>
    <property type="match status" value="2"/>
</dbReference>
<dbReference type="PROSITE" id="PS51379">
    <property type="entry name" value="4FE4S_FER_2"/>
    <property type="match status" value="2"/>
</dbReference>
<sequence length="363" mass="40456">MNEKIWQEAAKASIGAGAIPIPVTGTLIELMQTIMDEKEAEFIPVFTKPMNLKEIKEKSGLSDEALDKMLEGLMRKGVITGIPSKNTGTVVYRLMPPIPGLFEFTLMRGGKTEKEKKLAKLFDQIFKELADMVQGAYDPVMDFLKTVPPITRVVPVEQEIKGAHDDVMPYEDVKKIIERFDTIAISTCYCRHEKDLLGKPCHVTKERENCFIFGQTAEFCIKYNFGKKISKEEAFKIMAKAREDGLVHKAFHVKQDINNEEFAICNCCKCCCGTFQIYYIGGAPMQSYTSSIARVDSSECTGCAACEDMCPMEAISLVDEIAVIDEKKCIGCGVCSYHCPVSAIKLENTGMRDVFVPPARRSA</sequence>
<proteinExistence type="predicted"/>
<dbReference type="InterPro" id="IPR017896">
    <property type="entry name" value="4Fe4S_Fe-S-bd"/>
</dbReference>
<reference evidence="2" key="1">
    <citation type="journal article" date="2015" name="Proc. Natl. Acad. Sci. U.S.A.">
        <title>Networks of energetic and metabolic interactions define dynamics in microbial communities.</title>
        <authorList>
            <person name="Embree M."/>
            <person name="Liu J.K."/>
            <person name="Al-Bassam M.M."/>
            <person name="Zengler K."/>
        </authorList>
    </citation>
    <scope>NUCLEOTIDE SEQUENCE</scope>
</reference>
<organism evidence="2">
    <name type="scientific">hydrocarbon metagenome</name>
    <dbReference type="NCBI Taxonomy" id="938273"/>
    <lineage>
        <taxon>unclassified sequences</taxon>
        <taxon>metagenomes</taxon>
        <taxon>ecological metagenomes</taxon>
    </lineage>
</organism>
<dbReference type="SUPFAM" id="SSF54862">
    <property type="entry name" value="4Fe-4S ferredoxins"/>
    <property type="match status" value="1"/>
</dbReference>
<dbReference type="EMBL" id="LNQE01000918">
    <property type="protein sequence ID" value="KUG23172.1"/>
    <property type="molecule type" value="Genomic_DNA"/>
</dbReference>